<dbReference type="Gene3D" id="3.40.50.1240">
    <property type="entry name" value="Phosphoglycerate mutase-like"/>
    <property type="match status" value="1"/>
</dbReference>
<reference evidence="2" key="1">
    <citation type="submission" date="2016-10" db="EMBL/GenBank/DDBJ databases">
        <authorList>
            <person name="Varghese N."/>
            <person name="Submissions S."/>
        </authorList>
    </citation>
    <scope>NUCLEOTIDE SEQUENCE [LARGE SCALE GENOMIC DNA]</scope>
    <source>
        <strain evidence="2">DSM 28453</strain>
    </source>
</reference>
<dbReference type="Proteomes" id="UP000198851">
    <property type="component" value="Unassembled WGS sequence"/>
</dbReference>
<proteinExistence type="predicted"/>
<dbReference type="SUPFAM" id="SSF53254">
    <property type="entry name" value="Phosphoglycerate mutase-like"/>
    <property type="match status" value="1"/>
</dbReference>
<dbReference type="AlphaFoldDB" id="A0A1I4H5V5"/>
<protein>
    <submittedName>
        <fullName evidence="1">Phosphohistidine phosphatase</fullName>
    </submittedName>
</protein>
<dbReference type="Pfam" id="PF00300">
    <property type="entry name" value="His_Phos_1"/>
    <property type="match status" value="1"/>
</dbReference>
<organism evidence="1 2">
    <name type="scientific">Shimia haliotis</name>
    <dbReference type="NCBI Taxonomy" id="1280847"/>
    <lineage>
        <taxon>Bacteria</taxon>
        <taxon>Pseudomonadati</taxon>
        <taxon>Pseudomonadota</taxon>
        <taxon>Alphaproteobacteria</taxon>
        <taxon>Rhodobacterales</taxon>
        <taxon>Roseobacteraceae</taxon>
    </lineage>
</organism>
<accession>A0A1I4H5V5</accession>
<dbReference type="OrthoDB" id="9810154at2"/>
<dbReference type="RefSeq" id="WP_093325904.1">
    <property type="nucleotide sequence ID" value="NZ_FOSZ01000011.1"/>
</dbReference>
<keyword evidence="2" id="KW-1185">Reference proteome</keyword>
<dbReference type="PANTHER" id="PTHR47623">
    <property type="entry name" value="OS09G0287300 PROTEIN"/>
    <property type="match status" value="1"/>
</dbReference>
<dbReference type="CDD" id="cd07067">
    <property type="entry name" value="HP_PGM_like"/>
    <property type="match status" value="1"/>
</dbReference>
<dbReference type="EMBL" id="FOSZ01000011">
    <property type="protein sequence ID" value="SFL37658.1"/>
    <property type="molecule type" value="Genomic_DNA"/>
</dbReference>
<dbReference type="STRING" id="1280847.SAMN04488036_11154"/>
<dbReference type="InterPro" id="IPR029033">
    <property type="entry name" value="His_PPase_superfam"/>
</dbReference>
<name>A0A1I4H5V5_9RHOB</name>
<dbReference type="InterPro" id="IPR013078">
    <property type="entry name" value="His_Pase_superF_clade-1"/>
</dbReference>
<dbReference type="SMART" id="SM00855">
    <property type="entry name" value="PGAM"/>
    <property type="match status" value="1"/>
</dbReference>
<dbReference type="PANTHER" id="PTHR47623:SF1">
    <property type="entry name" value="OS09G0287300 PROTEIN"/>
    <property type="match status" value="1"/>
</dbReference>
<evidence type="ECO:0000313" key="2">
    <source>
        <dbReference type="Proteomes" id="UP000198851"/>
    </source>
</evidence>
<sequence>MTLKLILMRHAKSSWDDPLQSDHARPLNKRGRASASVMGKWLAENGYLPDELLCSTAERTRETYARLGLVAPETTFSDALYHASADIMLRVLQGARGKTVLMLGHNPGIGHCAELMARQAPDHPRFLDYPTCATTVFTFDTASWADVSFGQGDVLAFGLPRELLSDLGG</sequence>
<gene>
    <name evidence="1" type="ORF">SAMN04488036_11154</name>
</gene>
<evidence type="ECO:0000313" key="1">
    <source>
        <dbReference type="EMBL" id="SFL37658.1"/>
    </source>
</evidence>